<feature type="transmembrane region" description="Helical" evidence="7">
    <location>
        <begin position="420"/>
        <end position="440"/>
    </location>
</feature>
<keyword evidence="3 7" id="KW-0812">Transmembrane</keyword>
<reference evidence="10 11" key="1">
    <citation type="submission" date="2019-06" db="EMBL/GenBank/DDBJ databases">
        <title>Streptomyces sporangiiformans sp. nov., a novel actinomycete isolated from soil in Mount Song.</title>
        <authorList>
            <person name="Han L."/>
        </authorList>
    </citation>
    <scope>NUCLEOTIDE SEQUENCE [LARGE SCALE GENOMIC DNA]</scope>
    <source>
        <strain evidence="10 11">NEAU-SSA 1</strain>
    </source>
</reference>
<gene>
    <name evidence="10" type="ORF">FGD71_005610</name>
</gene>
<dbReference type="GO" id="GO:0022857">
    <property type="term" value="F:transmembrane transporter activity"/>
    <property type="evidence" value="ECO:0007669"/>
    <property type="project" value="TreeGrafter"/>
</dbReference>
<evidence type="ECO:0000256" key="3">
    <source>
        <dbReference type="ARBA" id="ARBA00022692"/>
    </source>
</evidence>
<evidence type="ECO:0000256" key="7">
    <source>
        <dbReference type="SAM" id="Phobius"/>
    </source>
</evidence>
<keyword evidence="11" id="KW-1185">Reference proteome</keyword>
<comment type="caution">
    <text evidence="10">The sequence shown here is derived from an EMBL/GenBank/DDBJ whole genome shotgun (WGS) entry which is preliminary data.</text>
</comment>
<feature type="transmembrane region" description="Helical" evidence="7">
    <location>
        <begin position="733"/>
        <end position="755"/>
    </location>
</feature>
<evidence type="ECO:0000259" key="8">
    <source>
        <dbReference type="Pfam" id="PF02687"/>
    </source>
</evidence>
<feature type="domain" description="MacB-like periplasmic core" evidence="9">
    <location>
        <begin position="419"/>
        <end position="617"/>
    </location>
</feature>
<dbReference type="Pfam" id="PF12704">
    <property type="entry name" value="MacB_PCD"/>
    <property type="match status" value="1"/>
</dbReference>
<evidence type="ECO:0000259" key="9">
    <source>
        <dbReference type="Pfam" id="PF12704"/>
    </source>
</evidence>
<name>A0A505DPG9_9ACTN</name>
<evidence type="ECO:0000256" key="2">
    <source>
        <dbReference type="ARBA" id="ARBA00022475"/>
    </source>
</evidence>
<feature type="transmembrane region" description="Helical" evidence="7">
    <location>
        <begin position="683"/>
        <end position="713"/>
    </location>
</feature>
<keyword evidence="5 7" id="KW-0472">Membrane</keyword>
<accession>A0A505DPG9</accession>
<dbReference type="PANTHER" id="PTHR30572:SF4">
    <property type="entry name" value="ABC TRANSPORTER PERMEASE YTRF"/>
    <property type="match status" value="1"/>
</dbReference>
<comment type="subcellular location">
    <subcellularLocation>
        <location evidence="1">Cell membrane</location>
        <topology evidence="1">Multi-pass membrane protein</topology>
    </subcellularLocation>
</comment>
<comment type="similarity">
    <text evidence="6">Belongs to the ABC-4 integral membrane protein family.</text>
</comment>
<keyword evidence="2" id="KW-1003">Cell membrane</keyword>
<evidence type="ECO:0000256" key="1">
    <source>
        <dbReference type="ARBA" id="ARBA00004651"/>
    </source>
</evidence>
<evidence type="ECO:0000256" key="6">
    <source>
        <dbReference type="ARBA" id="ARBA00038076"/>
    </source>
</evidence>
<feature type="transmembrane region" description="Helical" evidence="7">
    <location>
        <begin position="345"/>
        <end position="366"/>
    </location>
</feature>
<feature type="transmembrane region" description="Helical" evidence="7">
    <location>
        <begin position="245"/>
        <end position="273"/>
    </location>
</feature>
<dbReference type="RefSeq" id="WP_119099258.1">
    <property type="nucleotide sequence ID" value="NZ_QXMJ01000061.1"/>
</dbReference>
<dbReference type="InterPro" id="IPR050250">
    <property type="entry name" value="Macrolide_Exporter_MacB"/>
</dbReference>
<proteinExistence type="inferred from homology"/>
<evidence type="ECO:0000313" key="10">
    <source>
        <dbReference type="EMBL" id="TPQ23168.1"/>
    </source>
</evidence>
<dbReference type="InterPro" id="IPR025857">
    <property type="entry name" value="MacB_PCD"/>
</dbReference>
<feature type="domain" description="ABC3 transporter permease C-terminal" evidence="8">
    <location>
        <begin position="642"/>
        <end position="764"/>
    </location>
</feature>
<dbReference type="InterPro" id="IPR003838">
    <property type="entry name" value="ABC3_permease_C"/>
</dbReference>
<evidence type="ECO:0000256" key="5">
    <source>
        <dbReference type="ARBA" id="ARBA00023136"/>
    </source>
</evidence>
<protein>
    <submittedName>
        <fullName evidence="10">FtsX-like permease family protein</fullName>
    </submittedName>
</protein>
<dbReference type="OrthoDB" id="3207485at2"/>
<feature type="domain" description="ABC3 transporter permease C-terminal" evidence="8">
    <location>
        <begin position="251"/>
        <end position="373"/>
    </location>
</feature>
<dbReference type="AlphaFoldDB" id="A0A505DPG9"/>
<dbReference type="EMBL" id="VCHX02000061">
    <property type="protein sequence ID" value="TPQ23168.1"/>
    <property type="molecule type" value="Genomic_DNA"/>
</dbReference>
<feature type="transmembrane region" description="Helical" evidence="7">
    <location>
        <begin position="293"/>
        <end position="314"/>
    </location>
</feature>
<dbReference type="Pfam" id="PF02687">
    <property type="entry name" value="FtsX"/>
    <property type="match status" value="2"/>
</dbReference>
<sequence>MSAVWRAARGAVRRRRIQTFVIGLVVLMSTGTIVVALGLLDAASAPFDRAFGKQRGAHAVALFDSGRVSDSQLTRAARQPGVEAASGPFRRAVLELPRKTASSFGMDTGMAVVGRAAPGGPVDRLDLWAGRWADRPGEIVLNRAHGWGTDELGKQLEVPGGPSLTVVGYAFSLSRSADAWVAPGQITGLRPTTTQMLFRFNDSSTASWIRAGLSAVTEELPSDSLTASQSYLTIKRQIGSSANAYAPYLMTFGVLGIVVAVLIVANVVGGAVISGFRHIGILKAIGFTPGQVLAIYLTMVSVPAVVGCVLGTVAGNLLARPLLEFAFTGPDAGVMHSSVGGVPTWVNAVALLGLPSVVVLAAFFPASRAHRMSAARAISAGSAQRAGRALRIQRRLASSRLPRSVSLGLGLPFARPGRSALTLAAVVLGVTTVTFATGLATTMHRFGSVGEDAYQVVVYAGTFKDGREVDPEHSDRDLQSLLRSLPGASEVTARGYAHVRVAGYPQGVGVEGRRGDRTDLGDVLVEGRWMRDAGEIVAPTPFLRERDLKVGDRILLEKGGHRERVTVVGEAMAGNSRTVYSNWSTMIAVSPEEEAIAYHVRLADGADTAAYMAAARAADAGISPTANGPNAITQTIVGSASVLTLMLAAVASLGVFNTVVLNTRERRRDLGMLKSIGMTPRQVTVMMVSSMAALGLAGSLLGIPLGILGHHLIVPEMTDAVDLALPAYMTDVWQPSALTALAFAGLTITSVGALVPSRRAARLTIAEVLHNE</sequence>
<organism evidence="10 11">
    <name type="scientific">Streptomyces sporangiiformans</name>
    <dbReference type="NCBI Taxonomy" id="2315329"/>
    <lineage>
        <taxon>Bacteria</taxon>
        <taxon>Bacillati</taxon>
        <taxon>Actinomycetota</taxon>
        <taxon>Actinomycetes</taxon>
        <taxon>Kitasatosporales</taxon>
        <taxon>Streptomycetaceae</taxon>
        <taxon>Streptomyces</taxon>
    </lineage>
</organism>
<dbReference type="GO" id="GO:0005886">
    <property type="term" value="C:plasma membrane"/>
    <property type="evidence" value="ECO:0007669"/>
    <property type="project" value="UniProtKB-SubCell"/>
</dbReference>
<evidence type="ECO:0000256" key="4">
    <source>
        <dbReference type="ARBA" id="ARBA00022989"/>
    </source>
</evidence>
<dbReference type="PANTHER" id="PTHR30572">
    <property type="entry name" value="MEMBRANE COMPONENT OF TRANSPORTER-RELATED"/>
    <property type="match status" value="1"/>
</dbReference>
<dbReference type="Proteomes" id="UP000317378">
    <property type="component" value="Unassembled WGS sequence"/>
</dbReference>
<keyword evidence="4 7" id="KW-1133">Transmembrane helix</keyword>
<evidence type="ECO:0000313" key="11">
    <source>
        <dbReference type="Proteomes" id="UP000317378"/>
    </source>
</evidence>
<feature type="transmembrane region" description="Helical" evidence="7">
    <location>
        <begin position="20"/>
        <end position="40"/>
    </location>
</feature>
<feature type="transmembrane region" description="Helical" evidence="7">
    <location>
        <begin position="642"/>
        <end position="662"/>
    </location>
</feature>